<sequence>MGLYVVTQELDEQTMYQPGPKNEIKLSQMRVIFGGRNKAKEYELINIKIQHYRQFPKYVNTKLREIFKDVFTPKQMERLI</sequence>
<accession>A0ABQ9G041</accession>
<name>A0ABQ9G041_9NEOP</name>
<protein>
    <submittedName>
        <fullName evidence="1">Uncharacterized protein</fullName>
    </submittedName>
</protein>
<dbReference type="Proteomes" id="UP001159363">
    <property type="component" value="Chromosome 16"/>
</dbReference>
<dbReference type="EMBL" id="JARBHB010000017">
    <property type="protein sequence ID" value="KAJ8865855.1"/>
    <property type="molecule type" value="Genomic_DNA"/>
</dbReference>
<evidence type="ECO:0000313" key="1">
    <source>
        <dbReference type="EMBL" id="KAJ8865855.1"/>
    </source>
</evidence>
<organism evidence="1 2">
    <name type="scientific">Dryococelus australis</name>
    <dbReference type="NCBI Taxonomy" id="614101"/>
    <lineage>
        <taxon>Eukaryota</taxon>
        <taxon>Metazoa</taxon>
        <taxon>Ecdysozoa</taxon>
        <taxon>Arthropoda</taxon>
        <taxon>Hexapoda</taxon>
        <taxon>Insecta</taxon>
        <taxon>Pterygota</taxon>
        <taxon>Neoptera</taxon>
        <taxon>Polyneoptera</taxon>
        <taxon>Phasmatodea</taxon>
        <taxon>Verophasmatodea</taxon>
        <taxon>Anareolatae</taxon>
        <taxon>Phasmatidae</taxon>
        <taxon>Eurycanthinae</taxon>
        <taxon>Dryococelus</taxon>
    </lineage>
</organism>
<evidence type="ECO:0000313" key="2">
    <source>
        <dbReference type="Proteomes" id="UP001159363"/>
    </source>
</evidence>
<proteinExistence type="predicted"/>
<comment type="caution">
    <text evidence="1">The sequence shown here is derived from an EMBL/GenBank/DDBJ whole genome shotgun (WGS) entry which is preliminary data.</text>
</comment>
<gene>
    <name evidence="1" type="ORF">PR048_033378</name>
</gene>
<keyword evidence="2" id="KW-1185">Reference proteome</keyword>
<reference evidence="1 2" key="1">
    <citation type="submission" date="2023-02" db="EMBL/GenBank/DDBJ databases">
        <title>LHISI_Scaffold_Assembly.</title>
        <authorList>
            <person name="Stuart O.P."/>
            <person name="Cleave R."/>
            <person name="Magrath M.J.L."/>
            <person name="Mikheyev A.S."/>
        </authorList>
    </citation>
    <scope>NUCLEOTIDE SEQUENCE [LARGE SCALE GENOMIC DNA]</scope>
    <source>
        <strain evidence="1">Daus_M_001</strain>
        <tissue evidence="1">Leg muscle</tissue>
    </source>
</reference>